<evidence type="ECO:0000256" key="6">
    <source>
        <dbReference type="ARBA" id="ARBA00023136"/>
    </source>
</evidence>
<organism evidence="9 11">
    <name type="scientific">Salegentibacter salarius</name>
    <dbReference type="NCBI Taxonomy" id="435906"/>
    <lineage>
        <taxon>Bacteria</taxon>
        <taxon>Pseudomonadati</taxon>
        <taxon>Bacteroidota</taxon>
        <taxon>Flavobacteriia</taxon>
        <taxon>Flavobacteriales</taxon>
        <taxon>Flavobacteriaceae</taxon>
        <taxon>Salegentibacter</taxon>
    </lineage>
</organism>
<dbReference type="GO" id="GO:1990281">
    <property type="term" value="C:efflux pump complex"/>
    <property type="evidence" value="ECO:0007669"/>
    <property type="project" value="TreeGrafter"/>
</dbReference>
<keyword evidence="4" id="KW-1134">Transmembrane beta strand</keyword>
<reference evidence="9 11" key="1">
    <citation type="submission" date="2015-10" db="EMBL/GenBank/DDBJ databases">
        <title>Draft genome sequence of Salegentibacter salinarum KCTC 12975.</title>
        <authorList>
            <person name="Lin W."/>
            <person name="Zheng Q."/>
        </authorList>
    </citation>
    <scope>NUCLEOTIDE SEQUENCE [LARGE SCALE GENOMIC DNA]</scope>
    <source>
        <strain evidence="9 11">KCTC 12974</strain>
    </source>
</reference>
<accession>A0A2N0TYK7</accession>
<evidence type="ECO:0000256" key="5">
    <source>
        <dbReference type="ARBA" id="ARBA00022692"/>
    </source>
</evidence>
<name>A0A2N0TYK7_9FLAO</name>
<sequence>MERSGKLILVIAIFFMGNIFAQEEEEVITKEEAIALALERNYGIEIAENEVEIAENNQGILNSGYLPSVTGRAGANYDLNNRLTEPEDGEALDQQGIESNSYNASVNLNYTLFDGLGRFYNYKSLKEQYDLSKLQARETIENTMLQLMTMYYEIARLTENVEVLEDVLETSKDRVTRAQYQFDYGQSNNLVVLNARVDVNNDSVNLLQTRQQLNNTKRDLNVLLDRQITGKDFTVDTTVNFIPKLQLEAFIMEAETNNVSLLQLDRNMAITAYDIKISKSGYLPTIDLSGSYGWNYNRSAATAFFPGSRQTTDGISGGVSLNWNLFDGGATSVQVQNAKINYENQELRKKQVALGIRRDIANALGNYENRLYIYKVQEENVATNQDNFERSQEQFNLGRITSIEFRQAQVNLLDARTSLNLAKYDAKIAELELLQLTGQLLNIEL</sequence>
<dbReference type="InterPro" id="IPR051906">
    <property type="entry name" value="TolC-like"/>
</dbReference>
<dbReference type="Pfam" id="PF02321">
    <property type="entry name" value="OEP"/>
    <property type="match status" value="2"/>
</dbReference>
<evidence type="ECO:0000256" key="4">
    <source>
        <dbReference type="ARBA" id="ARBA00022452"/>
    </source>
</evidence>
<evidence type="ECO:0000313" key="10">
    <source>
        <dbReference type="Proteomes" id="UP000176009"/>
    </source>
</evidence>
<keyword evidence="5" id="KW-0812">Transmembrane</keyword>
<dbReference type="Proteomes" id="UP000232533">
    <property type="component" value="Unassembled WGS sequence"/>
</dbReference>
<dbReference type="InterPro" id="IPR003423">
    <property type="entry name" value="OMP_efflux"/>
</dbReference>
<evidence type="ECO:0000256" key="3">
    <source>
        <dbReference type="ARBA" id="ARBA00022448"/>
    </source>
</evidence>
<dbReference type="PANTHER" id="PTHR30026:SF20">
    <property type="entry name" value="OUTER MEMBRANE PROTEIN TOLC"/>
    <property type="match status" value="1"/>
</dbReference>
<keyword evidence="3" id="KW-0813">Transport</keyword>
<dbReference type="GO" id="GO:0015288">
    <property type="term" value="F:porin activity"/>
    <property type="evidence" value="ECO:0007669"/>
    <property type="project" value="TreeGrafter"/>
</dbReference>
<dbReference type="OrthoDB" id="9771205at2"/>
<comment type="similarity">
    <text evidence="2">Belongs to the outer membrane factor (OMF) (TC 1.B.17) family.</text>
</comment>
<keyword evidence="7" id="KW-0998">Cell outer membrane</keyword>
<reference evidence="8 10" key="2">
    <citation type="submission" date="2016-09" db="EMBL/GenBank/DDBJ databases">
        <title>Genome Sequence of Salegentibacter salarius,Isolated from a Marine Solar Saltern of the Yellow Sea in South Korea.</title>
        <authorList>
            <person name="Zheng Q."/>
            <person name="Liu Y."/>
        </authorList>
    </citation>
    <scope>NUCLEOTIDE SEQUENCE [LARGE SCALE GENOMIC DNA]</scope>
    <source>
        <strain evidence="8 10">KCTC 12974</strain>
    </source>
</reference>
<keyword evidence="6" id="KW-0472">Membrane</keyword>
<comment type="subcellular location">
    <subcellularLocation>
        <location evidence="1">Cell outer membrane</location>
    </subcellularLocation>
</comment>
<gene>
    <name evidence="9" type="ORF">APR40_01700</name>
    <name evidence="8" type="ORF">BHS39_01700</name>
</gene>
<proteinExistence type="inferred from homology"/>
<evidence type="ECO:0000313" key="9">
    <source>
        <dbReference type="EMBL" id="PKD19824.1"/>
    </source>
</evidence>
<evidence type="ECO:0000256" key="7">
    <source>
        <dbReference type="ARBA" id="ARBA00023237"/>
    </source>
</evidence>
<dbReference type="GO" id="GO:0015562">
    <property type="term" value="F:efflux transmembrane transporter activity"/>
    <property type="evidence" value="ECO:0007669"/>
    <property type="project" value="InterPro"/>
</dbReference>
<dbReference type="SUPFAM" id="SSF56954">
    <property type="entry name" value="Outer membrane efflux proteins (OEP)"/>
    <property type="match status" value="1"/>
</dbReference>
<evidence type="ECO:0000313" key="11">
    <source>
        <dbReference type="Proteomes" id="UP000232533"/>
    </source>
</evidence>
<dbReference type="EMBL" id="MJBR01000012">
    <property type="protein sequence ID" value="OEY72925.1"/>
    <property type="molecule type" value="Genomic_DNA"/>
</dbReference>
<dbReference type="Gene3D" id="1.20.1600.10">
    <property type="entry name" value="Outer membrane efflux proteins (OEP)"/>
    <property type="match status" value="1"/>
</dbReference>
<keyword evidence="10" id="KW-1185">Reference proteome</keyword>
<evidence type="ECO:0000256" key="1">
    <source>
        <dbReference type="ARBA" id="ARBA00004442"/>
    </source>
</evidence>
<dbReference type="EMBL" id="LKTR01000012">
    <property type="protein sequence ID" value="PKD19824.1"/>
    <property type="molecule type" value="Genomic_DNA"/>
</dbReference>
<dbReference type="PANTHER" id="PTHR30026">
    <property type="entry name" value="OUTER MEMBRANE PROTEIN TOLC"/>
    <property type="match status" value="1"/>
</dbReference>
<protein>
    <submittedName>
        <fullName evidence="9">Transporter</fullName>
    </submittedName>
</protein>
<dbReference type="RefSeq" id="WP_070053771.1">
    <property type="nucleotide sequence ID" value="NZ_FVZF01000002.1"/>
</dbReference>
<dbReference type="AlphaFoldDB" id="A0A2N0TYK7"/>
<evidence type="ECO:0000313" key="8">
    <source>
        <dbReference type="EMBL" id="OEY72925.1"/>
    </source>
</evidence>
<evidence type="ECO:0000256" key="2">
    <source>
        <dbReference type="ARBA" id="ARBA00007613"/>
    </source>
</evidence>
<dbReference type="GO" id="GO:0009279">
    <property type="term" value="C:cell outer membrane"/>
    <property type="evidence" value="ECO:0007669"/>
    <property type="project" value="UniProtKB-SubCell"/>
</dbReference>
<comment type="caution">
    <text evidence="9">The sequence shown here is derived from an EMBL/GenBank/DDBJ whole genome shotgun (WGS) entry which is preliminary data.</text>
</comment>
<dbReference type="Proteomes" id="UP000176009">
    <property type="component" value="Unassembled WGS sequence"/>
</dbReference>